<sequence length="120" mass="12258">MTATTVMRWAALCLLVAGVLLALTAGGSRSVQAAGTRYAVTVVPGERVEVRVTSGVARAVTLAAVMPGMGHALPPVETVEAGPGRFVAAGPVFTMDGVWELVVTVSGQRGEELITVTVLV</sequence>
<evidence type="ECO:0000313" key="3">
    <source>
        <dbReference type="Proteomes" id="UP000530928"/>
    </source>
</evidence>
<evidence type="ECO:0000313" key="2">
    <source>
        <dbReference type="EMBL" id="MBA2891171.1"/>
    </source>
</evidence>
<evidence type="ECO:0000256" key="1">
    <source>
        <dbReference type="SAM" id="SignalP"/>
    </source>
</evidence>
<reference evidence="2 3" key="1">
    <citation type="submission" date="2020-07" db="EMBL/GenBank/DDBJ databases">
        <title>Genomic Encyclopedia of Type Strains, Phase IV (KMG-IV): sequencing the most valuable type-strain genomes for metagenomic binning, comparative biology and taxonomic classification.</title>
        <authorList>
            <person name="Goeker M."/>
        </authorList>
    </citation>
    <scope>NUCLEOTIDE SEQUENCE [LARGE SCALE GENOMIC DNA]</scope>
    <source>
        <strain evidence="2 3">DSM 45533</strain>
    </source>
</reference>
<evidence type="ECO:0008006" key="4">
    <source>
        <dbReference type="Google" id="ProtNLM"/>
    </source>
</evidence>
<feature type="signal peptide" evidence="1">
    <location>
        <begin position="1"/>
        <end position="33"/>
    </location>
</feature>
<protein>
    <recommendedName>
        <fullName evidence="4">YtkA-like domain-containing protein</fullName>
    </recommendedName>
</protein>
<proteinExistence type="predicted"/>
<dbReference type="AlphaFoldDB" id="A0A7W0CH99"/>
<keyword evidence="3" id="KW-1185">Reference proteome</keyword>
<organism evidence="2 3">
    <name type="scientific">Nonomuraea soli</name>
    <dbReference type="NCBI Taxonomy" id="1032476"/>
    <lineage>
        <taxon>Bacteria</taxon>
        <taxon>Bacillati</taxon>
        <taxon>Actinomycetota</taxon>
        <taxon>Actinomycetes</taxon>
        <taxon>Streptosporangiales</taxon>
        <taxon>Streptosporangiaceae</taxon>
        <taxon>Nonomuraea</taxon>
    </lineage>
</organism>
<dbReference type="EMBL" id="JACDUR010000002">
    <property type="protein sequence ID" value="MBA2891171.1"/>
    <property type="molecule type" value="Genomic_DNA"/>
</dbReference>
<dbReference type="Proteomes" id="UP000530928">
    <property type="component" value="Unassembled WGS sequence"/>
</dbReference>
<keyword evidence="1" id="KW-0732">Signal</keyword>
<dbReference type="RefSeq" id="WP_181609916.1">
    <property type="nucleotide sequence ID" value="NZ_BAABAM010000012.1"/>
</dbReference>
<name>A0A7W0CH99_9ACTN</name>
<feature type="chain" id="PRO_5030651050" description="YtkA-like domain-containing protein" evidence="1">
    <location>
        <begin position="34"/>
        <end position="120"/>
    </location>
</feature>
<comment type="caution">
    <text evidence="2">The sequence shown here is derived from an EMBL/GenBank/DDBJ whole genome shotgun (WGS) entry which is preliminary data.</text>
</comment>
<gene>
    <name evidence="2" type="ORF">HNR30_002512</name>
</gene>
<accession>A0A7W0CH99</accession>